<accession>A0A918EHD2</accession>
<gene>
    <name evidence="1" type="ORF">GCM10010185_60100</name>
</gene>
<reference evidence="1" key="2">
    <citation type="submission" date="2020-09" db="EMBL/GenBank/DDBJ databases">
        <authorList>
            <person name="Sun Q."/>
            <person name="Ohkuma M."/>
        </authorList>
    </citation>
    <scope>NUCLEOTIDE SEQUENCE</scope>
    <source>
        <strain evidence="1">JCM 3313</strain>
    </source>
</reference>
<name>A0A918EHD2_9PSEU</name>
<dbReference type="Gene3D" id="3.30.530.20">
    <property type="match status" value="1"/>
</dbReference>
<protein>
    <recommendedName>
        <fullName evidence="3">Polyketide cyclase/dehydrase/lipid transport protein</fullName>
    </recommendedName>
</protein>
<dbReference type="AlphaFoldDB" id="A0A918EHD2"/>
<dbReference type="EMBL" id="BMRG01000018">
    <property type="protein sequence ID" value="GGP78343.1"/>
    <property type="molecule type" value="Genomic_DNA"/>
</dbReference>
<comment type="caution">
    <text evidence="1">The sequence shown here is derived from an EMBL/GenBank/DDBJ whole genome shotgun (WGS) entry which is preliminary data.</text>
</comment>
<reference evidence="1" key="1">
    <citation type="journal article" date="2014" name="Int. J. Syst. Evol. Microbiol.">
        <title>Complete genome sequence of Corynebacterium casei LMG S-19264T (=DSM 44701T), isolated from a smear-ripened cheese.</title>
        <authorList>
            <consortium name="US DOE Joint Genome Institute (JGI-PGF)"/>
            <person name="Walter F."/>
            <person name="Albersmeier A."/>
            <person name="Kalinowski J."/>
            <person name="Ruckert C."/>
        </authorList>
    </citation>
    <scope>NUCLEOTIDE SEQUENCE</scope>
    <source>
        <strain evidence="1">JCM 3313</strain>
    </source>
</reference>
<dbReference type="InterPro" id="IPR023393">
    <property type="entry name" value="START-like_dom_sf"/>
</dbReference>
<dbReference type="SUPFAM" id="SSF55961">
    <property type="entry name" value="Bet v1-like"/>
    <property type="match status" value="1"/>
</dbReference>
<keyword evidence="2" id="KW-1185">Reference proteome</keyword>
<dbReference type="Proteomes" id="UP000639606">
    <property type="component" value="Unassembled WGS sequence"/>
</dbReference>
<evidence type="ECO:0008006" key="3">
    <source>
        <dbReference type="Google" id="ProtNLM"/>
    </source>
</evidence>
<evidence type="ECO:0000313" key="1">
    <source>
        <dbReference type="EMBL" id="GGP78343.1"/>
    </source>
</evidence>
<evidence type="ECO:0000313" key="2">
    <source>
        <dbReference type="Proteomes" id="UP000639606"/>
    </source>
</evidence>
<sequence length="138" mass="15263">MTRSLSMPADAENLFEIITDLENLSAWLPRGLEVERYGPNLVRLWLPHGAVERHIAIDWENLRVVWGSDATPSYRGRVQVLRIGPHRSAVTADVVGASGIADPRVDSWLDQALHALAEVVAVEHPCTPPRQFQAAAAR</sequence>
<organism evidence="1 2">
    <name type="scientific">Saccharothrix coeruleofusca</name>
    <dbReference type="NCBI Taxonomy" id="33919"/>
    <lineage>
        <taxon>Bacteria</taxon>
        <taxon>Bacillati</taxon>
        <taxon>Actinomycetota</taxon>
        <taxon>Actinomycetes</taxon>
        <taxon>Pseudonocardiales</taxon>
        <taxon>Pseudonocardiaceae</taxon>
        <taxon>Saccharothrix</taxon>
    </lineage>
</organism>
<proteinExistence type="predicted"/>